<comment type="caution">
    <text evidence="7">The sequence shown here is derived from an EMBL/GenBank/DDBJ whole genome shotgun (WGS) entry which is preliminary data.</text>
</comment>
<proteinExistence type="inferred from homology"/>
<keyword evidence="5" id="KW-0998">Cell outer membrane</keyword>
<dbReference type="AlphaFoldDB" id="A0A2T5C1G0"/>
<evidence type="ECO:0000256" key="1">
    <source>
        <dbReference type="ARBA" id="ARBA00004442"/>
    </source>
</evidence>
<dbReference type="Gene3D" id="1.25.40.390">
    <property type="match status" value="1"/>
</dbReference>
<reference evidence="7 8" key="1">
    <citation type="submission" date="2018-04" db="EMBL/GenBank/DDBJ databases">
        <title>Genomic Encyclopedia of Archaeal and Bacterial Type Strains, Phase II (KMG-II): from individual species to whole genera.</title>
        <authorList>
            <person name="Goeker M."/>
        </authorList>
    </citation>
    <scope>NUCLEOTIDE SEQUENCE [LARGE SCALE GENOMIC DNA]</scope>
    <source>
        <strain evidence="7 8">DSM 28823</strain>
    </source>
</reference>
<dbReference type="OrthoDB" id="9792139at2"/>
<protein>
    <submittedName>
        <fullName evidence="7">SusD-like starch-binding protein associating with outer membrane</fullName>
    </submittedName>
</protein>
<evidence type="ECO:0000256" key="3">
    <source>
        <dbReference type="ARBA" id="ARBA00022729"/>
    </source>
</evidence>
<keyword evidence="3" id="KW-0732">Signal</keyword>
<evidence type="ECO:0000313" key="7">
    <source>
        <dbReference type="EMBL" id="PTN08490.1"/>
    </source>
</evidence>
<name>A0A2T5C1G0_9BACT</name>
<evidence type="ECO:0000313" key="8">
    <source>
        <dbReference type="Proteomes" id="UP000243525"/>
    </source>
</evidence>
<keyword evidence="8" id="KW-1185">Reference proteome</keyword>
<dbReference type="RefSeq" id="WP_107822298.1">
    <property type="nucleotide sequence ID" value="NZ_OY782574.1"/>
</dbReference>
<dbReference type="EMBL" id="QAAD01000008">
    <property type="protein sequence ID" value="PTN08490.1"/>
    <property type="molecule type" value="Genomic_DNA"/>
</dbReference>
<organism evidence="7 8">
    <name type="scientific">Mangrovibacterium marinum</name>
    <dbReference type="NCBI Taxonomy" id="1639118"/>
    <lineage>
        <taxon>Bacteria</taxon>
        <taxon>Pseudomonadati</taxon>
        <taxon>Bacteroidota</taxon>
        <taxon>Bacteroidia</taxon>
        <taxon>Marinilabiliales</taxon>
        <taxon>Prolixibacteraceae</taxon>
        <taxon>Mangrovibacterium</taxon>
    </lineage>
</organism>
<feature type="domain" description="RagB/SusD" evidence="6">
    <location>
        <begin position="53"/>
        <end position="144"/>
    </location>
</feature>
<dbReference type="Proteomes" id="UP000243525">
    <property type="component" value="Unassembled WGS sequence"/>
</dbReference>
<dbReference type="Pfam" id="PF07980">
    <property type="entry name" value="SusD_RagB"/>
    <property type="match status" value="1"/>
</dbReference>
<sequence>MVFVETMTWCYVEIVICKIVEIFRQLKYFGVALLLSSSSPRGVCMIYVYVNSRYADVLLMLAEAYTRTGQVAKAAPQVHRVRNRALLTDKLSEMIQYSEDEMMQEIRRQRNLEFAREGLHFYDLRRWGLLESTIKNAKQLGYQNYTSKWSALAFFNQIIDFL</sequence>
<keyword evidence="4" id="KW-0472">Membrane</keyword>
<comment type="subcellular location">
    <subcellularLocation>
        <location evidence="1">Cell outer membrane</location>
    </subcellularLocation>
</comment>
<evidence type="ECO:0000256" key="2">
    <source>
        <dbReference type="ARBA" id="ARBA00006275"/>
    </source>
</evidence>
<dbReference type="InterPro" id="IPR012944">
    <property type="entry name" value="SusD_RagB_dom"/>
</dbReference>
<evidence type="ECO:0000256" key="4">
    <source>
        <dbReference type="ARBA" id="ARBA00023136"/>
    </source>
</evidence>
<dbReference type="GO" id="GO:0009279">
    <property type="term" value="C:cell outer membrane"/>
    <property type="evidence" value="ECO:0007669"/>
    <property type="project" value="UniProtKB-SubCell"/>
</dbReference>
<dbReference type="InterPro" id="IPR011990">
    <property type="entry name" value="TPR-like_helical_dom_sf"/>
</dbReference>
<accession>A0A2T5C1G0</accession>
<gene>
    <name evidence="7" type="ORF">C8N47_10847</name>
</gene>
<comment type="similarity">
    <text evidence="2">Belongs to the SusD family.</text>
</comment>
<evidence type="ECO:0000256" key="5">
    <source>
        <dbReference type="ARBA" id="ARBA00023237"/>
    </source>
</evidence>
<dbReference type="SUPFAM" id="SSF48452">
    <property type="entry name" value="TPR-like"/>
    <property type="match status" value="1"/>
</dbReference>
<evidence type="ECO:0000259" key="6">
    <source>
        <dbReference type="Pfam" id="PF07980"/>
    </source>
</evidence>